<feature type="transmembrane region" description="Helical" evidence="6">
    <location>
        <begin position="126"/>
        <end position="145"/>
    </location>
</feature>
<sequence>NNISILKRIFSVNESGLLVSLAVIFIFFSVSSRYFLTVRNLSNVLGQVSLPLIAAVGFSVLLISGEVDISIGSLQALVSLPLVAIMNSTGSFFLGAIAALVMGAAVGIVNGLLVTKLKINSLITTLGMYYTLRGAVYLITKKVAIADASGREIFFLIGNGKLFRFLPYSAMLMFVILFLFMYIMKNTTYGRRIYAVGGNAEVARAIGINVEKVKLSAFVLCSVMASISAILLASRLGSANHMAGLGFEFQVVAASILGGVSLSGGVGTLLGAFIGVLIIALIQNGLGMMNVYTMWQLVITGVIIIVSVAIDELKKRNE</sequence>
<evidence type="ECO:0000256" key="4">
    <source>
        <dbReference type="ARBA" id="ARBA00022989"/>
    </source>
</evidence>
<comment type="caution">
    <text evidence="7">The sequence shown here is derived from an EMBL/GenBank/DDBJ whole genome shotgun (WGS) entry which is preliminary data.</text>
</comment>
<proteinExistence type="predicted"/>
<evidence type="ECO:0008006" key="8">
    <source>
        <dbReference type="Google" id="ProtNLM"/>
    </source>
</evidence>
<protein>
    <recommendedName>
        <fullName evidence="8">ABC transporter permease</fullName>
    </recommendedName>
</protein>
<feature type="transmembrane region" description="Helical" evidence="6">
    <location>
        <begin position="256"/>
        <end position="282"/>
    </location>
</feature>
<gene>
    <name evidence="7" type="ORF">LCGC14_2563580</name>
</gene>
<feature type="non-terminal residue" evidence="7">
    <location>
        <position position="1"/>
    </location>
</feature>
<feature type="transmembrane region" description="Helical" evidence="6">
    <location>
        <begin position="16"/>
        <end position="36"/>
    </location>
</feature>
<feature type="transmembrane region" description="Helical" evidence="6">
    <location>
        <begin position="289"/>
        <end position="310"/>
    </location>
</feature>
<dbReference type="InterPro" id="IPR001851">
    <property type="entry name" value="ABC_transp_permease"/>
</dbReference>
<feature type="transmembrane region" description="Helical" evidence="6">
    <location>
        <begin position="48"/>
        <end position="71"/>
    </location>
</feature>
<feature type="transmembrane region" description="Helical" evidence="6">
    <location>
        <begin position="215"/>
        <end position="236"/>
    </location>
</feature>
<keyword evidence="5 6" id="KW-0472">Membrane</keyword>
<keyword evidence="2" id="KW-1003">Cell membrane</keyword>
<evidence type="ECO:0000256" key="2">
    <source>
        <dbReference type="ARBA" id="ARBA00022475"/>
    </source>
</evidence>
<dbReference type="CDD" id="cd06579">
    <property type="entry name" value="TM_PBP1_transp_AraH_like"/>
    <property type="match status" value="1"/>
</dbReference>
<dbReference type="Pfam" id="PF02653">
    <property type="entry name" value="BPD_transp_2"/>
    <property type="match status" value="1"/>
</dbReference>
<feature type="transmembrane region" description="Helical" evidence="6">
    <location>
        <begin position="91"/>
        <end position="114"/>
    </location>
</feature>
<evidence type="ECO:0000256" key="3">
    <source>
        <dbReference type="ARBA" id="ARBA00022692"/>
    </source>
</evidence>
<name>A0A0F9B781_9ZZZZ</name>
<dbReference type="PANTHER" id="PTHR32196">
    <property type="entry name" value="ABC TRANSPORTER PERMEASE PROTEIN YPHD-RELATED-RELATED"/>
    <property type="match status" value="1"/>
</dbReference>
<evidence type="ECO:0000256" key="1">
    <source>
        <dbReference type="ARBA" id="ARBA00004651"/>
    </source>
</evidence>
<feature type="transmembrane region" description="Helical" evidence="6">
    <location>
        <begin position="165"/>
        <end position="184"/>
    </location>
</feature>
<dbReference type="GO" id="GO:0005886">
    <property type="term" value="C:plasma membrane"/>
    <property type="evidence" value="ECO:0007669"/>
    <property type="project" value="UniProtKB-SubCell"/>
</dbReference>
<reference evidence="7" key="1">
    <citation type="journal article" date="2015" name="Nature">
        <title>Complex archaea that bridge the gap between prokaryotes and eukaryotes.</title>
        <authorList>
            <person name="Spang A."/>
            <person name="Saw J.H."/>
            <person name="Jorgensen S.L."/>
            <person name="Zaremba-Niedzwiedzka K."/>
            <person name="Martijn J."/>
            <person name="Lind A.E."/>
            <person name="van Eijk R."/>
            <person name="Schleper C."/>
            <person name="Guy L."/>
            <person name="Ettema T.J."/>
        </authorList>
    </citation>
    <scope>NUCLEOTIDE SEQUENCE</scope>
</reference>
<dbReference type="EMBL" id="LAZR01042380">
    <property type="protein sequence ID" value="KKL09667.1"/>
    <property type="molecule type" value="Genomic_DNA"/>
</dbReference>
<keyword evidence="4 6" id="KW-1133">Transmembrane helix</keyword>
<keyword evidence="3 6" id="KW-0812">Transmembrane</keyword>
<accession>A0A0F9B781</accession>
<evidence type="ECO:0000313" key="7">
    <source>
        <dbReference type="EMBL" id="KKL09667.1"/>
    </source>
</evidence>
<comment type="subcellular location">
    <subcellularLocation>
        <location evidence="1">Cell membrane</location>
        <topology evidence="1">Multi-pass membrane protein</topology>
    </subcellularLocation>
</comment>
<evidence type="ECO:0000256" key="6">
    <source>
        <dbReference type="SAM" id="Phobius"/>
    </source>
</evidence>
<dbReference type="AlphaFoldDB" id="A0A0F9B781"/>
<organism evidence="7">
    <name type="scientific">marine sediment metagenome</name>
    <dbReference type="NCBI Taxonomy" id="412755"/>
    <lineage>
        <taxon>unclassified sequences</taxon>
        <taxon>metagenomes</taxon>
        <taxon>ecological metagenomes</taxon>
    </lineage>
</organism>
<evidence type="ECO:0000256" key="5">
    <source>
        <dbReference type="ARBA" id="ARBA00023136"/>
    </source>
</evidence>
<dbReference type="GO" id="GO:0022857">
    <property type="term" value="F:transmembrane transporter activity"/>
    <property type="evidence" value="ECO:0007669"/>
    <property type="project" value="InterPro"/>
</dbReference>